<dbReference type="GO" id="GO:0005524">
    <property type="term" value="F:ATP binding"/>
    <property type="evidence" value="ECO:0007669"/>
    <property type="project" value="UniProtKB-KW"/>
</dbReference>
<evidence type="ECO:0000313" key="4">
    <source>
        <dbReference type="EMBL" id="KJF15776.1"/>
    </source>
</evidence>
<evidence type="ECO:0000313" key="5">
    <source>
        <dbReference type="Proteomes" id="UP000032360"/>
    </source>
</evidence>
<feature type="binding site" evidence="2">
    <location>
        <begin position="390"/>
        <end position="397"/>
    </location>
    <ligand>
        <name>ATP</name>
        <dbReference type="ChEBI" id="CHEBI:30616"/>
    </ligand>
</feature>
<evidence type="ECO:0000256" key="2">
    <source>
        <dbReference type="PIRSR" id="PIRSR640198-2"/>
    </source>
</evidence>
<gene>
    <name evidence="4" type="ORF">AXFE_33810</name>
</gene>
<dbReference type="Proteomes" id="UP000032360">
    <property type="component" value="Unassembled WGS sequence"/>
</dbReference>
<dbReference type="PATRIC" id="fig|1280514.3.peg.4529"/>
<dbReference type="InterPro" id="IPR040198">
    <property type="entry name" value="Fido_containing"/>
</dbReference>
<dbReference type="PANTHER" id="PTHR13504:SF38">
    <property type="entry name" value="FIDO DOMAIN-CONTAINING PROTEIN"/>
    <property type="match status" value="1"/>
</dbReference>
<reference evidence="4 5" key="1">
    <citation type="submission" date="2015-01" db="EMBL/GenBank/DDBJ databases">
        <title>Draft genome of the acidophilic iron oxidizer Acidithrix ferrooxidans strain Py-F3.</title>
        <authorList>
            <person name="Poehlein A."/>
            <person name="Eisen S."/>
            <person name="Schloemann M."/>
            <person name="Johnson B.D."/>
            <person name="Daniel R."/>
            <person name="Muehling M."/>
        </authorList>
    </citation>
    <scope>NUCLEOTIDE SEQUENCE [LARGE SCALE GENOMIC DNA]</scope>
    <source>
        <strain evidence="4 5">Py-F3</strain>
    </source>
</reference>
<evidence type="ECO:0000256" key="1">
    <source>
        <dbReference type="PIRSR" id="PIRSR640198-1"/>
    </source>
</evidence>
<keyword evidence="2" id="KW-0547">Nucleotide-binding</keyword>
<proteinExistence type="predicted"/>
<feature type="active site" evidence="1">
    <location>
        <position position="386"/>
    </location>
</feature>
<accession>A0A0D8HFE1</accession>
<sequence length="493" mass="54932">MANSIVFATDQPASTLSRRVQRGELVRIAPGIYTQEVNDVTGVVEREWQTIVGHLMPDAVISDRSAASGGPVDGVLYLVRPVEARIVQLPGLMVLAREGPGPLEGDIELPGGLYQASRWRALAENTRPARAVRNRPRRAFTDNELADWVDRLLRIDGEDHLRNYRDRAKAMARDLDVPAAGIDRLEQMIGAAIGTRTIRTGSQALAARQRGFPYDADRVKRFDLLAQALHRSLPQNHPADPNDPRWSCLPFFEAYFSNYIEGTEFELDEATDLVYEGKVPYGRTQDGHDLTGTYQVVNDLIEMSSVATSGEQFVELLRYRHSIILAGRPEKNPGRLKEVANRAGDSVFVRPDLAEGTLRAGFARLAELDTAWERAVFTMFLVSEVHPFDDGNGRAARVMMNAELVAGNQSRIIIPIVFRDDYLGALRQLTRYDDPSVLIKALRFAHDYTSSIDFTDKTTATMQLERTNAFNAADSPKRLVLLGRSQNGEIDLS</sequence>
<dbReference type="InterPro" id="IPR003812">
    <property type="entry name" value="Fido"/>
</dbReference>
<dbReference type="Gene3D" id="1.10.3290.10">
    <property type="entry name" value="Fido-like domain"/>
    <property type="match status" value="1"/>
</dbReference>
<dbReference type="SUPFAM" id="SSF140931">
    <property type="entry name" value="Fic-like"/>
    <property type="match status" value="1"/>
</dbReference>
<dbReference type="PANTHER" id="PTHR13504">
    <property type="entry name" value="FIDO DOMAIN-CONTAINING PROTEIN DDB_G0283145"/>
    <property type="match status" value="1"/>
</dbReference>
<feature type="domain" description="Fido" evidence="3">
    <location>
        <begin position="312"/>
        <end position="447"/>
    </location>
</feature>
<protein>
    <submittedName>
        <fullName evidence="4">Fic/DOC family protein</fullName>
    </submittedName>
</protein>
<organism evidence="4 5">
    <name type="scientific">Acidithrix ferrooxidans</name>
    <dbReference type="NCBI Taxonomy" id="1280514"/>
    <lineage>
        <taxon>Bacteria</taxon>
        <taxon>Bacillati</taxon>
        <taxon>Actinomycetota</taxon>
        <taxon>Acidimicrobiia</taxon>
        <taxon>Acidimicrobiales</taxon>
        <taxon>Acidimicrobiaceae</taxon>
        <taxon>Acidithrix</taxon>
    </lineage>
</organism>
<dbReference type="AlphaFoldDB" id="A0A0D8HFE1"/>
<dbReference type="InterPro" id="IPR036597">
    <property type="entry name" value="Fido-like_dom_sf"/>
</dbReference>
<keyword evidence="5" id="KW-1185">Reference proteome</keyword>
<comment type="caution">
    <text evidence="4">The sequence shown here is derived from an EMBL/GenBank/DDBJ whole genome shotgun (WGS) entry which is preliminary data.</text>
</comment>
<keyword evidence="2" id="KW-0067">ATP-binding</keyword>
<dbReference type="Pfam" id="PF02661">
    <property type="entry name" value="Fic"/>
    <property type="match status" value="1"/>
</dbReference>
<evidence type="ECO:0000259" key="3">
    <source>
        <dbReference type="PROSITE" id="PS51459"/>
    </source>
</evidence>
<name>A0A0D8HFE1_9ACTN</name>
<dbReference type="PROSITE" id="PS51459">
    <property type="entry name" value="FIDO"/>
    <property type="match status" value="1"/>
</dbReference>
<dbReference type="EMBL" id="JXYS01000123">
    <property type="protein sequence ID" value="KJF15776.1"/>
    <property type="molecule type" value="Genomic_DNA"/>
</dbReference>